<gene>
    <name evidence="3" type="primary">khpA</name>
    <name evidence="5" type="ORF">B5F11_16280</name>
    <name evidence="6" type="ORF">DXC40_07795</name>
    <name evidence="4" type="ORF">ERS852551_00623</name>
</gene>
<dbReference type="HAMAP" id="MF_00088">
    <property type="entry name" value="KhpA"/>
    <property type="match status" value="1"/>
</dbReference>
<keyword evidence="3" id="KW-0143">Chaperone</keyword>
<dbReference type="SUPFAM" id="SSF54814">
    <property type="entry name" value="Prokaryotic type KH domain (KH-domain type II)"/>
    <property type="match status" value="1"/>
</dbReference>
<dbReference type="InterPro" id="IPR020627">
    <property type="entry name" value="KhpA"/>
</dbReference>
<proteinExistence type="inferred from homology"/>
<dbReference type="GO" id="GO:0071555">
    <property type="term" value="P:cell wall organization"/>
    <property type="evidence" value="ECO:0007669"/>
    <property type="project" value="UniProtKB-KW"/>
</dbReference>
<dbReference type="GO" id="GO:0005737">
    <property type="term" value="C:cytoplasm"/>
    <property type="evidence" value="ECO:0007669"/>
    <property type="project" value="UniProtKB-SubCell"/>
</dbReference>
<dbReference type="Gene3D" id="3.30.300.20">
    <property type="match status" value="1"/>
</dbReference>
<comment type="subunit">
    <text evidence="3">Forms a complex with KhpB.</text>
</comment>
<accession>A0A174MNX5</accession>
<protein>
    <recommendedName>
        <fullName evidence="3">RNA-binding protein KhpA</fullName>
    </recommendedName>
    <alternativeName>
        <fullName evidence="3">KH-domain protein A</fullName>
    </alternativeName>
</protein>
<dbReference type="EMBL" id="CZBE01000003">
    <property type="protein sequence ID" value="CUP38013.1"/>
    <property type="molecule type" value="Genomic_DNA"/>
</dbReference>
<evidence type="ECO:0000313" key="7">
    <source>
        <dbReference type="Proteomes" id="UP000095765"/>
    </source>
</evidence>
<dbReference type="AlphaFoldDB" id="A0A174MNX5"/>
<evidence type="ECO:0000256" key="2">
    <source>
        <dbReference type="ARBA" id="ARBA00022884"/>
    </source>
</evidence>
<reference evidence="6 9" key="4">
    <citation type="submission" date="2018-08" db="EMBL/GenBank/DDBJ databases">
        <title>A genome reference for cultivated species of the human gut microbiota.</title>
        <authorList>
            <person name="Zou Y."/>
            <person name="Xue W."/>
            <person name="Luo G."/>
        </authorList>
    </citation>
    <scope>NUCLEOTIDE SEQUENCE [LARGE SCALE GENOMIC DNA]</scope>
    <source>
        <strain evidence="6 9">TF05-12AC</strain>
    </source>
</reference>
<dbReference type="OrthoDB" id="9812389at2"/>
<evidence type="ECO:0000313" key="4">
    <source>
        <dbReference type="EMBL" id="CUP38013.1"/>
    </source>
</evidence>
<keyword evidence="1 3" id="KW-0963">Cytoplasm</keyword>
<dbReference type="PANTHER" id="PTHR34654:SF1">
    <property type="entry name" value="RNA-BINDING PROTEIN KHPA"/>
    <property type="match status" value="1"/>
</dbReference>
<evidence type="ECO:0000313" key="8">
    <source>
        <dbReference type="Proteomes" id="UP000196386"/>
    </source>
</evidence>
<dbReference type="Proteomes" id="UP000196386">
    <property type="component" value="Unassembled WGS sequence"/>
</dbReference>
<organism evidence="4 7">
    <name type="scientific">Anaerotruncus colihominis</name>
    <dbReference type="NCBI Taxonomy" id="169435"/>
    <lineage>
        <taxon>Bacteria</taxon>
        <taxon>Bacillati</taxon>
        <taxon>Bacillota</taxon>
        <taxon>Clostridia</taxon>
        <taxon>Eubacteriales</taxon>
        <taxon>Oscillospiraceae</taxon>
        <taxon>Anaerotruncus</taxon>
    </lineage>
</organism>
<evidence type="ECO:0000313" key="5">
    <source>
        <dbReference type="EMBL" id="OUP67875.1"/>
    </source>
</evidence>
<evidence type="ECO:0000256" key="1">
    <source>
        <dbReference type="ARBA" id="ARBA00022490"/>
    </source>
</evidence>
<dbReference type="Proteomes" id="UP000260828">
    <property type="component" value="Unassembled WGS sequence"/>
</dbReference>
<dbReference type="GO" id="GO:0003723">
    <property type="term" value="F:RNA binding"/>
    <property type="evidence" value="ECO:0007669"/>
    <property type="project" value="UniProtKB-UniRule"/>
</dbReference>
<dbReference type="Proteomes" id="UP000095765">
    <property type="component" value="Unassembled WGS sequence"/>
</dbReference>
<dbReference type="RefSeq" id="WP_006873856.1">
    <property type="nucleotide sequence ID" value="NZ_CABIWA010000006.1"/>
</dbReference>
<evidence type="ECO:0000313" key="9">
    <source>
        <dbReference type="Proteomes" id="UP000260828"/>
    </source>
</evidence>
<comment type="subcellular location">
    <subcellularLocation>
        <location evidence="3">Cytoplasm</location>
    </subcellularLocation>
</comment>
<dbReference type="InterPro" id="IPR009019">
    <property type="entry name" value="KH_sf_prok-type"/>
</dbReference>
<evidence type="ECO:0000256" key="3">
    <source>
        <dbReference type="HAMAP-Rule" id="MF_00088"/>
    </source>
</evidence>
<keyword evidence="3" id="KW-0133">Cell shape</keyword>
<dbReference type="CDD" id="cd22533">
    <property type="entry name" value="KH-II_YlqC-like"/>
    <property type="match status" value="1"/>
</dbReference>
<dbReference type="PANTHER" id="PTHR34654">
    <property type="entry name" value="UPF0109 PROTEIN SCO5592"/>
    <property type="match status" value="1"/>
</dbReference>
<reference evidence="8" key="2">
    <citation type="submission" date="2017-04" db="EMBL/GenBank/DDBJ databases">
        <title>Function of individual gut microbiota members based on whole genome sequencing of pure cultures obtained from chicken caecum.</title>
        <authorList>
            <person name="Medvecky M."/>
            <person name="Cejkova D."/>
            <person name="Polansky O."/>
            <person name="Karasova D."/>
            <person name="Kubasova T."/>
            <person name="Cizek A."/>
            <person name="Rychlik I."/>
        </authorList>
    </citation>
    <scope>NUCLEOTIDE SEQUENCE [LARGE SCALE GENOMIC DNA]</scope>
    <source>
        <strain evidence="8">An175</strain>
    </source>
</reference>
<dbReference type="Pfam" id="PF13083">
    <property type="entry name" value="KH_KhpA-B"/>
    <property type="match status" value="1"/>
</dbReference>
<dbReference type="GO" id="GO:0009252">
    <property type="term" value="P:peptidoglycan biosynthetic process"/>
    <property type="evidence" value="ECO:0007669"/>
    <property type="project" value="UniProtKB-UniRule"/>
</dbReference>
<reference evidence="5" key="3">
    <citation type="journal article" date="2018" name="BMC Genomics">
        <title>Whole genome sequencing and function prediction of 133 gut anaerobes isolated from chicken caecum in pure cultures.</title>
        <authorList>
            <person name="Medvecky M."/>
            <person name="Cejkova D."/>
            <person name="Polansky O."/>
            <person name="Karasova D."/>
            <person name="Kubasova T."/>
            <person name="Cizek A."/>
            <person name="Rychlik I."/>
        </authorList>
    </citation>
    <scope>NUCLEOTIDE SEQUENCE</scope>
    <source>
        <strain evidence="5">An175</strain>
    </source>
</reference>
<sequence length="77" mass="8347">MDKLIVTIARGLVENKDAVSVTVDEPNEEGLVVYHLHVAPDDMGRVIGKQGRIAKAIRTVVRAAANRADQKVAVEID</sequence>
<dbReference type="GO" id="GO:0008360">
    <property type="term" value="P:regulation of cell shape"/>
    <property type="evidence" value="ECO:0007669"/>
    <property type="project" value="UniProtKB-KW"/>
</dbReference>
<dbReference type="GeneID" id="72463116"/>
<dbReference type="InterPro" id="IPR015946">
    <property type="entry name" value="KH_dom-like_a/b"/>
</dbReference>
<keyword evidence="2 3" id="KW-0694">RNA-binding</keyword>
<evidence type="ECO:0000313" key="6">
    <source>
        <dbReference type="EMBL" id="RGE68238.1"/>
    </source>
</evidence>
<keyword evidence="3" id="KW-0961">Cell wall biogenesis/degradation</keyword>
<dbReference type="EMBL" id="NFKP01000025">
    <property type="protein sequence ID" value="OUP67875.1"/>
    <property type="molecule type" value="Genomic_DNA"/>
</dbReference>
<reference evidence="4 7" key="1">
    <citation type="submission" date="2015-09" db="EMBL/GenBank/DDBJ databases">
        <authorList>
            <consortium name="Pathogen Informatics"/>
        </authorList>
    </citation>
    <scope>NUCLEOTIDE SEQUENCE [LARGE SCALE GENOMIC DNA]</scope>
    <source>
        <strain evidence="4 7">2789STDY5834939</strain>
    </source>
</reference>
<name>A0A174MNX5_9FIRM</name>
<comment type="function">
    <text evidence="3">A probable RNA chaperone. Forms a complex with KhpB which binds to cellular RNA and controls its expression. Plays a role in peptidoglycan (PG) homeostasis and cell length regulation.</text>
</comment>
<comment type="similarity">
    <text evidence="3">Belongs to the KhpA RNA-binding protein family.</text>
</comment>
<dbReference type="EMBL" id="QVME01000003">
    <property type="protein sequence ID" value="RGE68238.1"/>
    <property type="molecule type" value="Genomic_DNA"/>
</dbReference>